<keyword evidence="2" id="KW-1185">Reference proteome</keyword>
<protein>
    <submittedName>
        <fullName evidence="1">Uncharacterized protein</fullName>
    </submittedName>
</protein>
<dbReference type="EMBL" id="JAHQZT010000015">
    <property type="protein sequence ID" value="MBV0934067.1"/>
    <property type="molecule type" value="Genomic_DNA"/>
</dbReference>
<accession>A0ABS6MEA7</accession>
<evidence type="ECO:0000313" key="1">
    <source>
        <dbReference type="EMBL" id="MBV0934067.1"/>
    </source>
</evidence>
<name>A0ABS6MEA7_9GAMM</name>
<reference evidence="1 2" key="1">
    <citation type="submission" date="2021-06" db="EMBL/GenBank/DDBJ databases">
        <title>Bacterium isolated from marine sediment.</title>
        <authorList>
            <person name="Zhu K.-L."/>
            <person name="Du Z.-J."/>
            <person name="Liang Q.-Y."/>
        </authorList>
    </citation>
    <scope>NUCLEOTIDE SEQUENCE [LARGE SCALE GENOMIC DNA]</scope>
    <source>
        <strain evidence="1 2">A346</strain>
    </source>
</reference>
<comment type="caution">
    <text evidence="1">The sequence shown here is derived from an EMBL/GenBank/DDBJ whole genome shotgun (WGS) entry which is preliminary data.</text>
</comment>
<sequence>MVIKKLGNNIKDVEVTKTIDGVKKKVKAEAITIQKHQSRMKRILEAIEARYPEVRYEWQLKCKHFIWVKNEFMKDYAESTQRDFIRTLRLMITALGKENWLNILGIAKTESQGGRPSAFAVRKSKRMY</sequence>
<dbReference type="RefSeq" id="WP_217335476.1">
    <property type="nucleotide sequence ID" value="NZ_JAHQZT010000015.1"/>
</dbReference>
<organism evidence="1 2">
    <name type="scientific">Marinobacterium weihaiense</name>
    <dbReference type="NCBI Taxonomy" id="2851016"/>
    <lineage>
        <taxon>Bacteria</taxon>
        <taxon>Pseudomonadati</taxon>
        <taxon>Pseudomonadota</taxon>
        <taxon>Gammaproteobacteria</taxon>
        <taxon>Oceanospirillales</taxon>
        <taxon>Oceanospirillaceae</taxon>
        <taxon>Marinobacterium</taxon>
    </lineage>
</organism>
<proteinExistence type="predicted"/>
<dbReference type="Proteomes" id="UP000755551">
    <property type="component" value="Unassembled WGS sequence"/>
</dbReference>
<gene>
    <name evidence="1" type="ORF">KTN04_12025</name>
</gene>
<evidence type="ECO:0000313" key="2">
    <source>
        <dbReference type="Proteomes" id="UP000755551"/>
    </source>
</evidence>